<feature type="compositionally biased region" description="Low complexity" evidence="1">
    <location>
        <begin position="1"/>
        <end position="22"/>
    </location>
</feature>
<evidence type="ECO:0000256" key="1">
    <source>
        <dbReference type="SAM" id="MobiDB-lite"/>
    </source>
</evidence>
<dbReference type="InterPro" id="IPR027417">
    <property type="entry name" value="P-loop_NTPase"/>
</dbReference>
<protein>
    <submittedName>
        <fullName evidence="3">Uncharacterized protein LOC108673634</fullName>
    </submittedName>
</protein>
<dbReference type="OrthoDB" id="9996895at2759"/>
<organism evidence="2 3">
    <name type="scientific">Hyalella azteca</name>
    <name type="common">Amphipod</name>
    <dbReference type="NCBI Taxonomy" id="294128"/>
    <lineage>
        <taxon>Eukaryota</taxon>
        <taxon>Metazoa</taxon>
        <taxon>Ecdysozoa</taxon>
        <taxon>Arthropoda</taxon>
        <taxon>Crustacea</taxon>
        <taxon>Multicrustacea</taxon>
        <taxon>Malacostraca</taxon>
        <taxon>Eumalacostraca</taxon>
        <taxon>Peracarida</taxon>
        <taxon>Amphipoda</taxon>
        <taxon>Senticaudata</taxon>
        <taxon>Talitrida</taxon>
        <taxon>Talitroidea</taxon>
        <taxon>Hyalellidae</taxon>
        <taxon>Hyalella</taxon>
    </lineage>
</organism>
<name>A0A8B7NTD2_HYAAZ</name>
<dbReference type="AlphaFoldDB" id="A0A8B7NTD2"/>
<dbReference type="RefSeq" id="XP_018016978.2">
    <property type="nucleotide sequence ID" value="XM_018161489.2"/>
</dbReference>
<dbReference type="KEGG" id="hazt:108673634"/>
<feature type="compositionally biased region" description="Basic and acidic residues" evidence="1">
    <location>
        <begin position="47"/>
        <end position="69"/>
    </location>
</feature>
<sequence>KLFLTSAQSHELLAAQQAAASPPRAPKLNPIAAMFQQRQQKSAADASKGKTDADKLRTDASKGETDVGKVKTVGSKGETSASKGKTDAGKGGTDIGKGKPDASKGKTVANKRQADASKPQKRTTETASQQSKQRREKANLKSKIGYTRQKNTKKTRISSDESEEQDSEEDIGVEVEEGKEGPSKKEKEGPSKKEGKEGPSKEESYTLLLVEDLDLLFSERDDGFLTSVNSLLLTSKRPVLLTSTDGRTAAAMLRQHCRHAEASRPDISTLAVHLQLMSVVGCGAAVAAASAARVAAAAASAARVAAAAGTDVRAAVNALQCYVMYHDKSSAASALERAALPRLTSTQALSSTSTQAASFVPLEGSAENLELPQNFYPELKDLFPGIEVENLTPLTPSYPIKYLPQNIDNKFAVKIYDSRDGDETNRIVLPLHAIPQFSFTHVLLPLFLCLPKRRMEARKKKFPLSLDDPQLKEVPLYRKYSWLDVDSDSDDEKCENFMKSCQQENQTSAVSARKFAVNGGESENNVGKNDDDCEEENCFSSDREVSKRRQSCSSSRSSLRTFRKDNNCESPKLGNQQETEKESTETGGKIDIKISGENVSPLSAKPTNASAVVALETIAGLLNDFADLDILSTLPYDNLVAPIASYTSSPAAHLLQVSSVCRASNSGLSPSNGNSPIPKIRNSTTEKQNSLLTESEKCCGRFSLLETCFDRHSSLWRTQCQPHHCLTDSLSDDHSVEPYHSHSYLQADITSSLSAASLLYHLNSLEKTVKDIDFDAKVAGKTMLDIMSVPDLVGDTESNHSDDRYTCHVDNNSLYSLLLSRLPPQHLLGGGSYEVVAMLRHLARQDAITSAVNLLKRHRRRPAVRGGGCALLALVGVENLGETKLTAMANALSDV</sequence>
<feature type="non-terminal residue" evidence="3">
    <location>
        <position position="1"/>
    </location>
</feature>
<keyword evidence="2" id="KW-1185">Reference proteome</keyword>
<feature type="compositionally biased region" description="Low complexity" evidence="1">
    <location>
        <begin position="551"/>
        <end position="560"/>
    </location>
</feature>
<evidence type="ECO:0000313" key="3">
    <source>
        <dbReference type="RefSeq" id="XP_018016978.2"/>
    </source>
</evidence>
<dbReference type="Gene3D" id="3.40.50.300">
    <property type="entry name" value="P-loop containing nucleotide triphosphate hydrolases"/>
    <property type="match status" value="1"/>
</dbReference>
<feature type="compositionally biased region" description="Basic and acidic residues" evidence="1">
    <location>
        <begin position="176"/>
        <end position="203"/>
    </location>
</feature>
<proteinExistence type="predicted"/>
<gene>
    <name evidence="3" type="primary">LOC108673634</name>
</gene>
<evidence type="ECO:0000313" key="2">
    <source>
        <dbReference type="Proteomes" id="UP000694843"/>
    </source>
</evidence>
<feature type="compositionally biased region" description="Acidic residues" evidence="1">
    <location>
        <begin position="160"/>
        <end position="175"/>
    </location>
</feature>
<feature type="region of interest" description="Disordered" evidence="1">
    <location>
        <begin position="550"/>
        <end position="590"/>
    </location>
</feature>
<feature type="region of interest" description="Disordered" evidence="1">
    <location>
        <begin position="1"/>
        <end position="203"/>
    </location>
</feature>
<accession>A0A8B7NTD2</accession>
<reference evidence="3" key="1">
    <citation type="submission" date="2025-08" db="UniProtKB">
        <authorList>
            <consortium name="RefSeq"/>
        </authorList>
    </citation>
    <scope>IDENTIFICATION</scope>
    <source>
        <tissue evidence="3">Whole organism</tissue>
    </source>
</reference>
<dbReference type="Proteomes" id="UP000694843">
    <property type="component" value="Unplaced"/>
</dbReference>
<dbReference type="GeneID" id="108673634"/>
<feature type="compositionally biased region" description="Basic and acidic residues" evidence="1">
    <location>
        <begin position="578"/>
        <end position="590"/>
    </location>
</feature>